<protein>
    <submittedName>
        <fullName evidence="3">Transcriptional regulator RcsA</fullName>
    </submittedName>
</protein>
<dbReference type="PROSITE" id="PS50043">
    <property type="entry name" value="HTH_LUXR_2"/>
    <property type="match status" value="1"/>
</dbReference>
<dbReference type="EMBL" id="PJZK01000002">
    <property type="protein sequence ID" value="PLR52577.1"/>
    <property type="molecule type" value="Genomic_DNA"/>
</dbReference>
<proteinExistence type="predicted"/>
<sequence length="226" mass="25374">MDNPGAFSPPLTLHGNTMSAIIVDPCHFTRLALSTTLLDMGLDTHEMLAIRTLSALRENIGLMMPHAVFINELCFCRSPAGTAQFRQIIDNYPGTQFVILIDYEQANYREFVPLRRNIVILSKSARPHTLYPLLRQCLPAVATPDDEDEIDLTPLLLSRSESQVLNMWMAGQPTPVISRQLNIQQKTVSLYKGNIRRKVGCMNNQVIHHVARLAGQLTSGIQVTRR</sequence>
<gene>
    <name evidence="3" type="ORF">CYR34_03450</name>
</gene>
<dbReference type="InterPro" id="IPR036388">
    <property type="entry name" value="WH-like_DNA-bd_sf"/>
</dbReference>
<comment type="caution">
    <text evidence="3">The sequence shown here is derived from an EMBL/GenBank/DDBJ whole genome shotgun (WGS) entry which is preliminary data.</text>
</comment>
<evidence type="ECO:0000256" key="1">
    <source>
        <dbReference type="ARBA" id="ARBA00023125"/>
    </source>
</evidence>
<dbReference type="GO" id="GO:0006355">
    <property type="term" value="P:regulation of DNA-templated transcription"/>
    <property type="evidence" value="ECO:0007669"/>
    <property type="project" value="InterPro"/>
</dbReference>
<keyword evidence="4" id="KW-1185">Reference proteome</keyword>
<dbReference type="Proteomes" id="UP000234626">
    <property type="component" value="Unassembled WGS sequence"/>
</dbReference>
<dbReference type="InterPro" id="IPR000792">
    <property type="entry name" value="Tscrpt_reg_LuxR_C"/>
</dbReference>
<dbReference type="AlphaFoldDB" id="A0A2N5ERW3"/>
<dbReference type="PRINTS" id="PR00038">
    <property type="entry name" value="HTHLUXR"/>
</dbReference>
<dbReference type="InterPro" id="IPR016032">
    <property type="entry name" value="Sig_transdc_resp-reg_C-effctor"/>
</dbReference>
<dbReference type="GO" id="GO:0003677">
    <property type="term" value="F:DNA binding"/>
    <property type="evidence" value="ECO:0007669"/>
    <property type="project" value="UniProtKB-KW"/>
</dbReference>
<dbReference type="SMART" id="SM00421">
    <property type="entry name" value="HTH_LUXR"/>
    <property type="match status" value="1"/>
</dbReference>
<dbReference type="Gene3D" id="1.10.10.10">
    <property type="entry name" value="Winged helix-like DNA-binding domain superfamily/Winged helix DNA-binding domain"/>
    <property type="match status" value="1"/>
</dbReference>
<accession>A0A2N5ERW3</accession>
<dbReference type="CDD" id="cd06170">
    <property type="entry name" value="LuxR_C_like"/>
    <property type="match status" value="1"/>
</dbReference>
<feature type="domain" description="HTH luxR-type" evidence="2">
    <location>
        <begin position="150"/>
        <end position="215"/>
    </location>
</feature>
<dbReference type="SUPFAM" id="SSF46894">
    <property type="entry name" value="C-terminal effector domain of the bipartite response regulators"/>
    <property type="match status" value="1"/>
</dbReference>
<evidence type="ECO:0000313" key="4">
    <source>
        <dbReference type="Proteomes" id="UP000234626"/>
    </source>
</evidence>
<keyword evidence="1" id="KW-0238">DNA-binding</keyword>
<reference evidence="3 4" key="1">
    <citation type="submission" date="2017-12" db="EMBL/GenBank/DDBJ databases">
        <title>Characterization of six clinical isolates of Enterochimera gen. nov., a novel genus of the Yersiniaciae family and the three species Enterochimera arupensis sp. nov., Enterochimera coloradensis sp. nov, and Enterochimera californica sp. nov.</title>
        <authorList>
            <person name="Rossi A."/>
            <person name="Fisher M."/>
        </authorList>
    </citation>
    <scope>NUCLEOTIDE SEQUENCE [LARGE SCALE GENOMIC DNA]</scope>
    <source>
        <strain evidence="3 4">2016Iso1</strain>
    </source>
</reference>
<dbReference type="NCBIfam" id="NF011940">
    <property type="entry name" value="PRK15411.1"/>
    <property type="match status" value="1"/>
</dbReference>
<dbReference type="OrthoDB" id="6504181at2"/>
<dbReference type="PROSITE" id="PS00622">
    <property type="entry name" value="HTH_LUXR_1"/>
    <property type="match status" value="1"/>
</dbReference>
<evidence type="ECO:0000259" key="2">
    <source>
        <dbReference type="PROSITE" id="PS50043"/>
    </source>
</evidence>
<evidence type="ECO:0000313" key="3">
    <source>
        <dbReference type="EMBL" id="PLR52577.1"/>
    </source>
</evidence>
<name>A0A2N5ERW3_9GAMM</name>
<dbReference type="Pfam" id="PF00196">
    <property type="entry name" value="GerE"/>
    <property type="match status" value="1"/>
</dbReference>
<organism evidence="3 4">
    <name type="scientific">Chimaeribacter arupi</name>
    <dbReference type="NCBI Taxonomy" id="2060066"/>
    <lineage>
        <taxon>Bacteria</taxon>
        <taxon>Pseudomonadati</taxon>
        <taxon>Pseudomonadota</taxon>
        <taxon>Gammaproteobacteria</taxon>
        <taxon>Enterobacterales</taxon>
        <taxon>Yersiniaceae</taxon>
        <taxon>Chimaeribacter</taxon>
    </lineage>
</organism>